<dbReference type="EMBL" id="OOIL02003369">
    <property type="protein sequence ID" value="VFQ87755.1"/>
    <property type="molecule type" value="Genomic_DNA"/>
</dbReference>
<protein>
    <submittedName>
        <fullName evidence="1">Uncharacterized protein</fullName>
    </submittedName>
</protein>
<keyword evidence="2" id="KW-1185">Reference proteome</keyword>
<dbReference type="Proteomes" id="UP000595140">
    <property type="component" value="Unassembled WGS sequence"/>
</dbReference>
<sequence>MISHIDEGIRDNLMIAAADRSRNRGRCRPISGDRQPAASSLAPQNRRCGRCAVASAVQDRRSPFLFFCRGGNWQPHCKCPKTLAALEFLSRQMPLLCCCIHEILRILSVPISDLVLLLSIGS</sequence>
<evidence type="ECO:0000313" key="1">
    <source>
        <dbReference type="EMBL" id="VFQ87755.1"/>
    </source>
</evidence>
<dbReference type="AlphaFoldDB" id="A0A484MG44"/>
<reference evidence="1 2" key="1">
    <citation type="submission" date="2018-04" db="EMBL/GenBank/DDBJ databases">
        <authorList>
            <person name="Vogel A."/>
        </authorList>
    </citation>
    <scope>NUCLEOTIDE SEQUENCE [LARGE SCALE GENOMIC DNA]</scope>
</reference>
<proteinExistence type="predicted"/>
<evidence type="ECO:0000313" key="2">
    <source>
        <dbReference type="Proteomes" id="UP000595140"/>
    </source>
</evidence>
<organism evidence="1 2">
    <name type="scientific">Cuscuta campestris</name>
    <dbReference type="NCBI Taxonomy" id="132261"/>
    <lineage>
        <taxon>Eukaryota</taxon>
        <taxon>Viridiplantae</taxon>
        <taxon>Streptophyta</taxon>
        <taxon>Embryophyta</taxon>
        <taxon>Tracheophyta</taxon>
        <taxon>Spermatophyta</taxon>
        <taxon>Magnoliopsida</taxon>
        <taxon>eudicotyledons</taxon>
        <taxon>Gunneridae</taxon>
        <taxon>Pentapetalae</taxon>
        <taxon>asterids</taxon>
        <taxon>lamiids</taxon>
        <taxon>Solanales</taxon>
        <taxon>Convolvulaceae</taxon>
        <taxon>Cuscuteae</taxon>
        <taxon>Cuscuta</taxon>
        <taxon>Cuscuta subgen. Grammica</taxon>
        <taxon>Cuscuta sect. Cleistogrammica</taxon>
    </lineage>
</organism>
<name>A0A484MG44_9ASTE</name>
<gene>
    <name evidence="1" type="ORF">CCAM_LOCUS29531</name>
</gene>
<accession>A0A484MG44</accession>